<accession>A0A4U0TNS9</accession>
<sequence>MDASRINSQATSKRTSYDEKETPGASSAPSEHGDLESGFTSIPQRARTKVAEDKEDGAPLGISPSHLSVPPQAGIPNGGFQAWLQVFCGFLMFFNSWGLINAFGVWQDYYSTTLIPTQSNSNISWIGSIEAFLLCCCTIFAGPLFDRGHARPLVWVGSFMVVLGIMMTSLCDKYWQLMLAQGLCMGLGAGGLFITSIAIIPSYFDTKRAFAMGVAASGSSLGGVLYPIVFHRLQPQIGFGWATRVVGFIALATLLIPCFCIRRRTLPAPRKKIIDLSGFRELPFTLFCLAAFIGFIGLYIPFFYIELFAGEQAGLGSTLAFYMLPVLSAGSIVGRLLPAFVADFMGPLNVLSVCTVCAGLLGFCWIAVHHTLGGLIIWALLYGAFSGAFVSLQPSTVVSITDDLSTVGGRLGVNTFCAALGILVGNPIAGAIVDSSWIGLQSFCGGTLLLSSVLVLITRWSIVGWQVKSKA</sequence>
<dbReference type="InterPro" id="IPR011701">
    <property type="entry name" value="MFS"/>
</dbReference>
<evidence type="ECO:0000259" key="5">
    <source>
        <dbReference type="PROSITE" id="PS50850"/>
    </source>
</evidence>
<dbReference type="SUPFAM" id="SSF103473">
    <property type="entry name" value="MFS general substrate transporter"/>
    <property type="match status" value="1"/>
</dbReference>
<dbReference type="Pfam" id="PF07690">
    <property type="entry name" value="MFS_1"/>
    <property type="match status" value="1"/>
</dbReference>
<evidence type="ECO:0000256" key="4">
    <source>
        <dbReference type="SAM" id="Phobius"/>
    </source>
</evidence>
<reference evidence="6 7" key="1">
    <citation type="submission" date="2017-03" db="EMBL/GenBank/DDBJ databases">
        <title>Genomes of endolithic fungi from Antarctica.</title>
        <authorList>
            <person name="Coleine C."/>
            <person name="Masonjones S."/>
            <person name="Stajich J.E."/>
        </authorList>
    </citation>
    <scope>NUCLEOTIDE SEQUENCE [LARGE SCALE GENOMIC DNA]</scope>
    <source>
        <strain evidence="6 7">CCFEE 6315</strain>
    </source>
</reference>
<dbReference type="AlphaFoldDB" id="A0A4U0TNS9"/>
<dbReference type="PANTHER" id="PTHR11360">
    <property type="entry name" value="MONOCARBOXYLATE TRANSPORTER"/>
    <property type="match status" value="1"/>
</dbReference>
<gene>
    <name evidence="6" type="ORF">B0A50_06519</name>
</gene>
<dbReference type="PANTHER" id="PTHR11360:SF234">
    <property type="entry name" value="MFS-TYPE TRANSPORTER DBAD-RELATED"/>
    <property type="match status" value="1"/>
</dbReference>
<feature type="transmembrane region" description="Helical" evidence="4">
    <location>
        <begin position="152"/>
        <end position="170"/>
    </location>
</feature>
<evidence type="ECO:0000256" key="2">
    <source>
        <dbReference type="ARBA" id="ARBA00006727"/>
    </source>
</evidence>
<feature type="transmembrane region" description="Helical" evidence="4">
    <location>
        <begin position="319"/>
        <end position="341"/>
    </location>
</feature>
<evidence type="ECO:0000313" key="6">
    <source>
        <dbReference type="EMBL" id="TKA23683.1"/>
    </source>
</evidence>
<keyword evidence="4" id="KW-0812">Transmembrane</keyword>
<feature type="transmembrane region" description="Helical" evidence="4">
    <location>
        <begin position="82"/>
        <end position="103"/>
    </location>
</feature>
<comment type="similarity">
    <text evidence="2">Belongs to the major facilitator superfamily. Monocarboxylate porter (TC 2.A.1.13) family.</text>
</comment>
<feature type="domain" description="Major facilitator superfamily (MFS) profile" evidence="5">
    <location>
        <begin position="82"/>
        <end position="470"/>
    </location>
</feature>
<feature type="transmembrane region" description="Helical" evidence="4">
    <location>
        <begin position="438"/>
        <end position="462"/>
    </location>
</feature>
<dbReference type="InterPro" id="IPR036259">
    <property type="entry name" value="MFS_trans_sf"/>
</dbReference>
<evidence type="ECO:0000256" key="1">
    <source>
        <dbReference type="ARBA" id="ARBA00004141"/>
    </source>
</evidence>
<dbReference type="Proteomes" id="UP000308549">
    <property type="component" value="Unassembled WGS sequence"/>
</dbReference>
<dbReference type="GO" id="GO:0022857">
    <property type="term" value="F:transmembrane transporter activity"/>
    <property type="evidence" value="ECO:0007669"/>
    <property type="project" value="InterPro"/>
</dbReference>
<organism evidence="6 7">
    <name type="scientific">Salinomyces thailandicus</name>
    <dbReference type="NCBI Taxonomy" id="706561"/>
    <lineage>
        <taxon>Eukaryota</taxon>
        <taxon>Fungi</taxon>
        <taxon>Dikarya</taxon>
        <taxon>Ascomycota</taxon>
        <taxon>Pezizomycotina</taxon>
        <taxon>Dothideomycetes</taxon>
        <taxon>Dothideomycetidae</taxon>
        <taxon>Mycosphaerellales</taxon>
        <taxon>Teratosphaeriaceae</taxon>
        <taxon>Salinomyces</taxon>
    </lineage>
</organism>
<feature type="transmembrane region" description="Helical" evidence="4">
    <location>
        <begin position="241"/>
        <end position="261"/>
    </location>
</feature>
<dbReference type="Gene3D" id="1.20.1250.20">
    <property type="entry name" value="MFS general substrate transporter like domains"/>
    <property type="match status" value="2"/>
</dbReference>
<feature type="transmembrane region" description="Helical" evidence="4">
    <location>
        <begin position="282"/>
        <end position="304"/>
    </location>
</feature>
<feature type="transmembrane region" description="Helical" evidence="4">
    <location>
        <begin position="374"/>
        <end position="392"/>
    </location>
</feature>
<dbReference type="InterPro" id="IPR050327">
    <property type="entry name" value="Proton-linked_MCT"/>
</dbReference>
<name>A0A4U0TNS9_9PEZI</name>
<dbReference type="CDD" id="cd17352">
    <property type="entry name" value="MFS_MCT_SLC16"/>
    <property type="match status" value="1"/>
</dbReference>
<feature type="transmembrane region" description="Helical" evidence="4">
    <location>
        <begin position="209"/>
        <end position="229"/>
    </location>
</feature>
<keyword evidence="4" id="KW-0472">Membrane</keyword>
<feature type="compositionally biased region" description="Polar residues" evidence="3">
    <location>
        <begin position="1"/>
        <end position="14"/>
    </location>
</feature>
<keyword evidence="4" id="KW-1133">Transmembrane helix</keyword>
<dbReference type="EMBL" id="NAJL01000052">
    <property type="protein sequence ID" value="TKA23683.1"/>
    <property type="molecule type" value="Genomic_DNA"/>
</dbReference>
<comment type="caution">
    <text evidence="6">The sequence shown here is derived from an EMBL/GenBank/DDBJ whole genome shotgun (WGS) entry which is preliminary data.</text>
</comment>
<keyword evidence="7" id="KW-1185">Reference proteome</keyword>
<feature type="transmembrane region" description="Helical" evidence="4">
    <location>
        <begin position="348"/>
        <end position="368"/>
    </location>
</feature>
<dbReference type="PROSITE" id="PS50850">
    <property type="entry name" value="MFS"/>
    <property type="match status" value="1"/>
</dbReference>
<dbReference type="OrthoDB" id="6509908at2759"/>
<feature type="transmembrane region" description="Helical" evidence="4">
    <location>
        <begin position="176"/>
        <end position="200"/>
    </location>
</feature>
<evidence type="ECO:0000313" key="7">
    <source>
        <dbReference type="Proteomes" id="UP000308549"/>
    </source>
</evidence>
<dbReference type="GO" id="GO:0016020">
    <property type="term" value="C:membrane"/>
    <property type="evidence" value="ECO:0007669"/>
    <property type="project" value="UniProtKB-SubCell"/>
</dbReference>
<protein>
    <recommendedName>
        <fullName evidence="5">Major facilitator superfamily (MFS) profile domain-containing protein</fullName>
    </recommendedName>
</protein>
<proteinExistence type="inferred from homology"/>
<comment type="subcellular location">
    <subcellularLocation>
        <location evidence="1">Membrane</location>
        <topology evidence="1">Multi-pass membrane protein</topology>
    </subcellularLocation>
</comment>
<feature type="region of interest" description="Disordered" evidence="3">
    <location>
        <begin position="1"/>
        <end position="55"/>
    </location>
</feature>
<feature type="transmembrane region" description="Helical" evidence="4">
    <location>
        <begin position="413"/>
        <end position="432"/>
    </location>
</feature>
<evidence type="ECO:0000256" key="3">
    <source>
        <dbReference type="SAM" id="MobiDB-lite"/>
    </source>
</evidence>
<feature type="transmembrane region" description="Helical" evidence="4">
    <location>
        <begin position="123"/>
        <end position="145"/>
    </location>
</feature>
<dbReference type="InterPro" id="IPR020846">
    <property type="entry name" value="MFS_dom"/>
</dbReference>